<evidence type="ECO:0000256" key="1">
    <source>
        <dbReference type="ARBA" id="ARBA00022723"/>
    </source>
</evidence>
<keyword evidence="3" id="KW-0862">Zinc</keyword>
<dbReference type="InterPro" id="IPR019787">
    <property type="entry name" value="Znf_PHD-finger"/>
</dbReference>
<reference evidence="8" key="1">
    <citation type="journal article" date="2016" name="Sci. Rep.">
        <title>Molecular characterization of firefly nuptial gifts: a multi-omics approach sheds light on postcopulatory sexual selection.</title>
        <authorList>
            <person name="Al-Wathiqui N."/>
            <person name="Fallon T.R."/>
            <person name="South A."/>
            <person name="Weng J.K."/>
            <person name="Lewis S.M."/>
        </authorList>
    </citation>
    <scope>NUCLEOTIDE SEQUENCE</scope>
</reference>
<feature type="coiled-coil region" evidence="5">
    <location>
        <begin position="84"/>
        <end position="111"/>
    </location>
</feature>
<dbReference type="SUPFAM" id="SSF57903">
    <property type="entry name" value="FYVE/PHD zinc finger"/>
    <property type="match status" value="1"/>
</dbReference>
<evidence type="ECO:0000313" key="8">
    <source>
        <dbReference type="EMBL" id="JAV51467.1"/>
    </source>
</evidence>
<evidence type="ECO:0000256" key="4">
    <source>
        <dbReference type="PROSITE-ProRule" id="PRU00146"/>
    </source>
</evidence>
<dbReference type="PROSITE" id="PS50016">
    <property type="entry name" value="ZF_PHD_2"/>
    <property type="match status" value="1"/>
</dbReference>
<evidence type="ECO:0000256" key="5">
    <source>
        <dbReference type="SAM" id="Coils"/>
    </source>
</evidence>
<proteinExistence type="predicted"/>
<accession>A0A1Y1JYE8</accession>
<keyword evidence="6" id="KW-0472">Membrane</keyword>
<feature type="transmembrane region" description="Helical" evidence="6">
    <location>
        <begin position="7"/>
        <end position="24"/>
    </location>
</feature>
<name>A0A1Y1JYE8_PHOPY</name>
<dbReference type="Gene3D" id="3.30.40.10">
    <property type="entry name" value="Zinc/RING finger domain, C3HC4 (zinc finger)"/>
    <property type="match status" value="1"/>
</dbReference>
<keyword evidence="6" id="KW-1133">Transmembrane helix</keyword>
<dbReference type="EMBL" id="GEZM01103206">
    <property type="protein sequence ID" value="JAV51467.1"/>
    <property type="molecule type" value="Transcribed_RNA"/>
</dbReference>
<feature type="domain" description="PHD-type" evidence="7">
    <location>
        <begin position="30"/>
        <end position="87"/>
    </location>
</feature>
<sequence>MKNVRNSWCVDVLFCAPIISLLIFNNMPTINKCFICNNALDSDREIKCDKCGNHIHSTCAGLSQSELKCFSNKNRKLAYHCDECNKENSEISEIKQLILSLKAEIDELKSARSLEPALIPDNLFEDVVYEINQRQIRKRNLIVYGVPENNNIQQDRQQINETLSKLDPAINDPQFSTHRLGRFDHTNTRPRPIKVVLEEEQFVRNYVLKSSQLRSMPLYKHISLSFDRTPRQINYYRKIKKQLDERIAAGESNLKIKYIREVPTIVSLN</sequence>
<keyword evidence="5" id="KW-0175">Coiled coil</keyword>
<organism evidence="8">
    <name type="scientific">Photinus pyralis</name>
    <name type="common">Common eastern firefly</name>
    <name type="synonym">Lampyris pyralis</name>
    <dbReference type="NCBI Taxonomy" id="7054"/>
    <lineage>
        <taxon>Eukaryota</taxon>
        <taxon>Metazoa</taxon>
        <taxon>Ecdysozoa</taxon>
        <taxon>Arthropoda</taxon>
        <taxon>Hexapoda</taxon>
        <taxon>Insecta</taxon>
        <taxon>Pterygota</taxon>
        <taxon>Neoptera</taxon>
        <taxon>Endopterygota</taxon>
        <taxon>Coleoptera</taxon>
        <taxon>Polyphaga</taxon>
        <taxon>Elateriformia</taxon>
        <taxon>Elateroidea</taxon>
        <taxon>Lampyridae</taxon>
        <taxon>Lampyrinae</taxon>
        <taxon>Photinus</taxon>
    </lineage>
</organism>
<evidence type="ECO:0000259" key="7">
    <source>
        <dbReference type="PROSITE" id="PS50016"/>
    </source>
</evidence>
<dbReference type="GO" id="GO:0008270">
    <property type="term" value="F:zinc ion binding"/>
    <property type="evidence" value="ECO:0007669"/>
    <property type="project" value="UniProtKB-KW"/>
</dbReference>
<keyword evidence="2 4" id="KW-0863">Zinc-finger</keyword>
<dbReference type="InterPro" id="IPR011011">
    <property type="entry name" value="Znf_FYVE_PHD"/>
</dbReference>
<dbReference type="InterPro" id="IPR013083">
    <property type="entry name" value="Znf_RING/FYVE/PHD"/>
</dbReference>
<evidence type="ECO:0000256" key="2">
    <source>
        <dbReference type="ARBA" id="ARBA00022771"/>
    </source>
</evidence>
<dbReference type="AlphaFoldDB" id="A0A1Y1JYE8"/>
<protein>
    <recommendedName>
        <fullName evidence="7">PHD-type domain-containing protein</fullName>
    </recommendedName>
</protein>
<keyword evidence="1" id="KW-0479">Metal-binding</keyword>
<evidence type="ECO:0000256" key="3">
    <source>
        <dbReference type="ARBA" id="ARBA00022833"/>
    </source>
</evidence>
<dbReference type="CDD" id="cd15489">
    <property type="entry name" value="PHD_SF"/>
    <property type="match status" value="1"/>
</dbReference>
<keyword evidence="6" id="KW-0812">Transmembrane</keyword>
<evidence type="ECO:0000256" key="6">
    <source>
        <dbReference type="SAM" id="Phobius"/>
    </source>
</evidence>